<reference evidence="1" key="1">
    <citation type="submission" date="2023-05" db="EMBL/GenBank/DDBJ databases">
        <authorList>
            <person name="Stuckert A."/>
        </authorList>
    </citation>
    <scope>NUCLEOTIDE SEQUENCE</scope>
</reference>
<keyword evidence="2" id="KW-1185">Reference proteome</keyword>
<comment type="caution">
    <text evidence="1">The sequence shown here is derived from an EMBL/GenBank/DDBJ whole genome shotgun (WGS) entry which is preliminary data.</text>
</comment>
<organism evidence="1 2">
    <name type="scientific">Staurois parvus</name>
    <dbReference type="NCBI Taxonomy" id="386267"/>
    <lineage>
        <taxon>Eukaryota</taxon>
        <taxon>Metazoa</taxon>
        <taxon>Chordata</taxon>
        <taxon>Craniata</taxon>
        <taxon>Vertebrata</taxon>
        <taxon>Euteleostomi</taxon>
        <taxon>Amphibia</taxon>
        <taxon>Batrachia</taxon>
        <taxon>Anura</taxon>
        <taxon>Neobatrachia</taxon>
        <taxon>Ranoidea</taxon>
        <taxon>Ranidae</taxon>
        <taxon>Staurois</taxon>
    </lineage>
</organism>
<dbReference type="EMBL" id="CATNWA010003353">
    <property type="protein sequence ID" value="CAI9545174.1"/>
    <property type="molecule type" value="Genomic_DNA"/>
</dbReference>
<evidence type="ECO:0000313" key="1">
    <source>
        <dbReference type="EMBL" id="CAI9545174.1"/>
    </source>
</evidence>
<evidence type="ECO:0000313" key="2">
    <source>
        <dbReference type="Proteomes" id="UP001162483"/>
    </source>
</evidence>
<dbReference type="Proteomes" id="UP001162483">
    <property type="component" value="Unassembled WGS sequence"/>
</dbReference>
<proteinExistence type="predicted"/>
<gene>
    <name evidence="1" type="ORF">SPARVUS_LOCUS2608294</name>
</gene>
<name>A0ABN9BC59_9NEOB</name>
<sequence>MEGGAVTTQENGPLLVVIQNGAGPTIQNGYVPIVEYGPDHNQASPST</sequence>
<protein>
    <submittedName>
        <fullName evidence="1">Uncharacterized protein</fullName>
    </submittedName>
</protein>
<accession>A0ABN9BC59</accession>